<dbReference type="SUPFAM" id="SSF55469">
    <property type="entry name" value="FMN-dependent nitroreductase-like"/>
    <property type="match status" value="1"/>
</dbReference>
<sequence length="257" mass="29776">MSNKSVFSGIKNPNPFNLKLPNINSEEFDKVINTRRSVRVFSDDKIPEKIVKKCMENALKAPTSSNLQVWEIYWIRTMKKKNEVIKACLSQPAASTAKELFVFVSRPDYWKRNNQLMLDYFKTRNNVPKEVYNYYTKLTSLTYNHGFLGILGFFKKIIVTIIGIFKVIPREPTSFAEMKVWSQKTTALACQNFMLSMRAYGFDSCPMEGLDSTRMKKILNLPRKAQICMAIGTGKRENRGVYGKQLRFDNDLFIKEV</sequence>
<dbReference type="GO" id="GO:0016491">
    <property type="term" value="F:oxidoreductase activity"/>
    <property type="evidence" value="ECO:0007669"/>
    <property type="project" value="UniProtKB-KW"/>
</dbReference>
<dbReference type="Gene3D" id="3.40.109.10">
    <property type="entry name" value="NADH Oxidase"/>
    <property type="match status" value="1"/>
</dbReference>
<dbReference type="PANTHER" id="PTHR43673">
    <property type="entry name" value="NAD(P)H NITROREDUCTASE YDGI-RELATED"/>
    <property type="match status" value="1"/>
</dbReference>
<dbReference type="InterPro" id="IPR029479">
    <property type="entry name" value="Nitroreductase"/>
</dbReference>
<dbReference type="EMBL" id="UINC01002299">
    <property type="protein sequence ID" value="SUZ95149.1"/>
    <property type="molecule type" value="Genomic_DNA"/>
</dbReference>
<keyword evidence="2" id="KW-0560">Oxidoreductase</keyword>
<reference evidence="4" key="1">
    <citation type="submission" date="2018-05" db="EMBL/GenBank/DDBJ databases">
        <authorList>
            <person name="Lanie J.A."/>
            <person name="Ng W.-L."/>
            <person name="Kazmierczak K.M."/>
            <person name="Andrzejewski T.M."/>
            <person name="Davidsen T.M."/>
            <person name="Wayne K.J."/>
            <person name="Tettelin H."/>
            <person name="Glass J.I."/>
            <person name="Rusch D."/>
            <person name="Podicherti R."/>
            <person name="Tsui H.-C.T."/>
            <person name="Winkler M.E."/>
        </authorList>
    </citation>
    <scope>NUCLEOTIDE SEQUENCE</scope>
</reference>
<feature type="domain" description="Nitroreductase" evidence="3">
    <location>
        <begin position="32"/>
        <end position="235"/>
    </location>
</feature>
<dbReference type="InterPro" id="IPR000415">
    <property type="entry name" value="Nitroreductase-like"/>
</dbReference>
<proteinExistence type="inferred from homology"/>
<organism evidence="4">
    <name type="scientific">marine metagenome</name>
    <dbReference type="NCBI Taxonomy" id="408172"/>
    <lineage>
        <taxon>unclassified sequences</taxon>
        <taxon>metagenomes</taxon>
        <taxon>ecological metagenomes</taxon>
    </lineage>
</organism>
<gene>
    <name evidence="4" type="ORF">METZ01_LOCUS48003</name>
</gene>
<evidence type="ECO:0000259" key="3">
    <source>
        <dbReference type="Pfam" id="PF00881"/>
    </source>
</evidence>
<evidence type="ECO:0000256" key="2">
    <source>
        <dbReference type="ARBA" id="ARBA00023002"/>
    </source>
</evidence>
<protein>
    <recommendedName>
        <fullName evidence="3">Nitroreductase domain-containing protein</fullName>
    </recommendedName>
</protein>
<dbReference type="Pfam" id="PF00881">
    <property type="entry name" value="Nitroreductase"/>
    <property type="match status" value="1"/>
</dbReference>
<name>A0A381RVP5_9ZZZZ</name>
<dbReference type="AlphaFoldDB" id="A0A381RVP5"/>
<dbReference type="PANTHER" id="PTHR43673:SF10">
    <property type="entry name" value="NADH DEHYDROGENASE_NAD(P)H NITROREDUCTASE XCC3605-RELATED"/>
    <property type="match status" value="1"/>
</dbReference>
<evidence type="ECO:0000313" key="4">
    <source>
        <dbReference type="EMBL" id="SUZ95149.1"/>
    </source>
</evidence>
<accession>A0A381RVP5</accession>
<comment type="similarity">
    <text evidence="1">Belongs to the nitroreductase family.</text>
</comment>
<evidence type="ECO:0000256" key="1">
    <source>
        <dbReference type="ARBA" id="ARBA00007118"/>
    </source>
</evidence>